<sequence>MRHIIKHILAAFVLIFGPEATFGQSLSPLAT</sequence>
<name>J9BZL4_9ZZZZ</name>
<protein>
    <submittedName>
        <fullName evidence="1">Secreted protein</fullName>
    </submittedName>
</protein>
<evidence type="ECO:0000313" key="1">
    <source>
        <dbReference type="EMBL" id="EJW93010.1"/>
    </source>
</evidence>
<organism evidence="1">
    <name type="scientific">gut metagenome</name>
    <dbReference type="NCBI Taxonomy" id="749906"/>
    <lineage>
        <taxon>unclassified sequences</taxon>
        <taxon>metagenomes</taxon>
        <taxon>organismal metagenomes</taxon>
    </lineage>
</organism>
<comment type="caution">
    <text evidence="1">The sequence shown here is derived from an EMBL/GenBank/DDBJ whole genome shotgun (WGS) entry which is preliminary data.</text>
</comment>
<dbReference type="AlphaFoldDB" id="J9BZL4"/>
<feature type="non-terminal residue" evidence="1">
    <location>
        <position position="31"/>
    </location>
</feature>
<gene>
    <name evidence="1" type="ORF">EVA_18884</name>
</gene>
<accession>J9BZL4</accession>
<reference evidence="1" key="1">
    <citation type="journal article" date="2012" name="PLoS ONE">
        <title>Gene sets for utilization of primary and secondary nutrition supplies in the distal gut of endangered iberian lynx.</title>
        <authorList>
            <person name="Alcaide M."/>
            <person name="Messina E."/>
            <person name="Richter M."/>
            <person name="Bargiela R."/>
            <person name="Peplies J."/>
            <person name="Huws S.A."/>
            <person name="Newbold C.J."/>
            <person name="Golyshin P.N."/>
            <person name="Simon M.A."/>
            <person name="Lopez G."/>
            <person name="Yakimov M.M."/>
            <person name="Ferrer M."/>
        </authorList>
    </citation>
    <scope>NUCLEOTIDE SEQUENCE</scope>
</reference>
<dbReference type="EMBL" id="AMCI01007207">
    <property type="protein sequence ID" value="EJW93010.1"/>
    <property type="molecule type" value="Genomic_DNA"/>
</dbReference>
<proteinExistence type="predicted"/>